<accession>A0ABR2PZE1</accession>
<protein>
    <submittedName>
        <fullName evidence="1">Uncharacterized protein</fullName>
    </submittedName>
</protein>
<dbReference type="Proteomes" id="UP001396334">
    <property type="component" value="Unassembled WGS sequence"/>
</dbReference>
<sequence>MISRCPHEIPRDYPLKRHVCFDVPSVLEQPTSSSSTVNMWFPNNSRNYDDDLANEDLVTSAMIVDGVGIPNLIIVDSLLPNQHGLAGGTTKGASLQSEVKDGEKVTYTSKVSMNSSYKGLKTMLD</sequence>
<name>A0ABR2PZE1_9ROSI</name>
<comment type="caution">
    <text evidence="1">The sequence shown here is derived from an EMBL/GenBank/DDBJ whole genome shotgun (WGS) entry which is preliminary data.</text>
</comment>
<keyword evidence="2" id="KW-1185">Reference proteome</keyword>
<proteinExistence type="predicted"/>
<gene>
    <name evidence="1" type="ORF">V6N11_008025</name>
</gene>
<dbReference type="EMBL" id="JBBPBN010000048">
    <property type="protein sequence ID" value="KAK8993808.1"/>
    <property type="molecule type" value="Genomic_DNA"/>
</dbReference>
<organism evidence="1 2">
    <name type="scientific">Hibiscus sabdariffa</name>
    <name type="common">roselle</name>
    <dbReference type="NCBI Taxonomy" id="183260"/>
    <lineage>
        <taxon>Eukaryota</taxon>
        <taxon>Viridiplantae</taxon>
        <taxon>Streptophyta</taxon>
        <taxon>Embryophyta</taxon>
        <taxon>Tracheophyta</taxon>
        <taxon>Spermatophyta</taxon>
        <taxon>Magnoliopsida</taxon>
        <taxon>eudicotyledons</taxon>
        <taxon>Gunneridae</taxon>
        <taxon>Pentapetalae</taxon>
        <taxon>rosids</taxon>
        <taxon>malvids</taxon>
        <taxon>Malvales</taxon>
        <taxon>Malvaceae</taxon>
        <taxon>Malvoideae</taxon>
        <taxon>Hibiscus</taxon>
    </lineage>
</organism>
<evidence type="ECO:0000313" key="1">
    <source>
        <dbReference type="EMBL" id="KAK8993808.1"/>
    </source>
</evidence>
<reference evidence="1 2" key="1">
    <citation type="journal article" date="2024" name="G3 (Bethesda)">
        <title>Genome assembly of Hibiscus sabdariffa L. provides insights into metabolisms of medicinal natural products.</title>
        <authorList>
            <person name="Kim T."/>
        </authorList>
    </citation>
    <scope>NUCLEOTIDE SEQUENCE [LARGE SCALE GENOMIC DNA]</scope>
    <source>
        <strain evidence="1">TK-2024</strain>
        <tissue evidence="1">Old leaves</tissue>
    </source>
</reference>
<evidence type="ECO:0000313" key="2">
    <source>
        <dbReference type="Proteomes" id="UP001396334"/>
    </source>
</evidence>